<dbReference type="VEuPathDB" id="TriTrypDB:TM35_000042450"/>
<dbReference type="EMBL" id="NBCO01000004">
    <property type="protein sequence ID" value="ORC92031.1"/>
    <property type="molecule type" value="Genomic_DNA"/>
</dbReference>
<feature type="domain" description="Flagellar attachment zone protein 1 conserved" evidence="3">
    <location>
        <begin position="1015"/>
        <end position="1105"/>
    </location>
</feature>
<feature type="coiled-coil region" evidence="1">
    <location>
        <begin position="564"/>
        <end position="598"/>
    </location>
</feature>
<evidence type="ECO:0000256" key="2">
    <source>
        <dbReference type="SAM" id="MobiDB-lite"/>
    </source>
</evidence>
<dbReference type="Proteomes" id="UP000192257">
    <property type="component" value="Unassembled WGS sequence"/>
</dbReference>
<reference evidence="4 5" key="1">
    <citation type="submission" date="2017-03" db="EMBL/GenBank/DDBJ databases">
        <title>An alternative strategy for trypanosome survival in the mammalian bloodstream revealed through genome and transcriptome analysis of the ubiquitous bovine parasite Trypanosoma (Megatrypanum) theileri.</title>
        <authorList>
            <person name="Kelly S."/>
            <person name="Ivens A."/>
            <person name="Mott A."/>
            <person name="O'Neill E."/>
            <person name="Emms D."/>
            <person name="Macleod O."/>
            <person name="Voorheis P."/>
            <person name="Matthews J."/>
            <person name="Matthews K."/>
            <person name="Carrington M."/>
        </authorList>
    </citation>
    <scope>NUCLEOTIDE SEQUENCE [LARGE SCALE GENOMIC DNA]</scope>
    <source>
        <strain evidence="4">Edinburgh</strain>
    </source>
</reference>
<keyword evidence="1" id="KW-0175">Coiled coil</keyword>
<accession>A0A1X0P5C1</accession>
<evidence type="ECO:0000259" key="3">
    <source>
        <dbReference type="Pfam" id="PF23398"/>
    </source>
</evidence>
<feature type="coiled-coil region" evidence="1">
    <location>
        <begin position="667"/>
        <end position="714"/>
    </location>
</feature>
<comment type="caution">
    <text evidence="4">The sequence shown here is derived from an EMBL/GenBank/DDBJ whole genome shotgun (WGS) entry which is preliminary data.</text>
</comment>
<proteinExistence type="predicted"/>
<dbReference type="PANTHER" id="PTHR23159:SF31">
    <property type="entry name" value="CENTROSOME-ASSOCIATED PROTEIN CEP250 ISOFORM X1"/>
    <property type="match status" value="1"/>
</dbReference>
<feature type="region of interest" description="Disordered" evidence="2">
    <location>
        <begin position="1"/>
        <end position="55"/>
    </location>
</feature>
<dbReference type="Pfam" id="PF23398">
    <property type="entry name" value="FAZ1_cons"/>
    <property type="match status" value="1"/>
</dbReference>
<dbReference type="PANTHER" id="PTHR23159">
    <property type="entry name" value="CENTROSOMAL PROTEIN 2"/>
    <property type="match status" value="1"/>
</dbReference>
<evidence type="ECO:0000256" key="1">
    <source>
        <dbReference type="SAM" id="Coils"/>
    </source>
</evidence>
<dbReference type="AlphaFoldDB" id="A0A1X0P5C1"/>
<keyword evidence="5" id="KW-1185">Reference proteome</keyword>
<dbReference type="OrthoDB" id="245474at2759"/>
<protein>
    <submittedName>
        <fullName evidence="4">Dynein heavy chain, cytosolic</fullName>
    </submittedName>
</protein>
<evidence type="ECO:0000313" key="4">
    <source>
        <dbReference type="EMBL" id="ORC92031.1"/>
    </source>
</evidence>
<sequence>MNRSPYRYSSNNTVNSGTPWRRRGSNHANFDYREKSRSSSSPLRRRRSIDRNGYSSFSSRENTVRDFGGKDDLDIQVERVFGSTVLSVGDIVGYELVSNDGKWMWSIGTILSFGSNGGGGSADKKARRGSGAVSSGMEPNFMSIVCWTLKADASERRPSRPVGSRLAASDGRSLRALRRRLDEIARAKSALARVLHAENVDRRLRAADAVRESLLRLDGRRWAELLALERPTATVRVAVRAVFALLRIELLAETEEEEWERQRRFIATDAFRRLLADAAAARVAGPSIPTPQININVITESKTPLPAVVELMVQWIESELRLAEARASLEKVDIQLKELQSAEEEVGLELRWRERSTSNKRGNDSIKYNSDNAGDYNDLASDSFDYIDDYGDKTAEDEMDEENDEKYIRAVVKSFSEHGRVLFVRGSDTTFVVQSSVFCRFAGRGVEPMLDSLVIHRERLVRIRDAALNKHRRVSTNTSTVNGGGRKLTHEQSNKLLDAACQIEVMYEQSFRRERLMVRELESLYEKHIQYTDAQLRLLRRSLAAKTSAAGSTNMQNTVSVMELTAAHNRVKELEETLREKEQELRNVQAKHDKAIKKVQDRLIREAGKGEVYEQTRLSVSMFQRFRLEHEEEVIRLRISSDEASQWSLLLMHELGGSKDLAIADMSQRYLQEVGSLQEELKNREKRQLKTASILKKSLKNNNWERQRQRQEKEEHLVDDEEQQSGEIATMLAVERALHILCGTDSLDTSMETLPTLQSEDRAQYKKTGKRSLPNQGGVFKRSNTAKQFSPIHDEEKDHDDVVILKDRLVEAMQERELIQEILAREQERNRLLTEEGEALRSELLQEVERHAVLEEMVKNLQGEVSAMMGSIRSASSSSDNIKGPNGENTVNRRNWQYRQRDTIAKLRAIITMYDRQLSELLEEEGLSNDNNDDLIDYNNNETKVSTLLNTSFSSLRKYLARLKEACAVMQAERDAQAADANMLESYLKTAADALENALVHDERWQPRTTKSNHTTWHCKTFPGDDWGRVINETPEALSKALVHDIVSACHLPDEYVLNLTYSDEGSMLRVSFDLRHDPSITAEEIVRRLNECNFYQLEKLYARRFAPEEGIDTLRRELREKNEEMRRLREVISRLRNGSSASWSTTSVLSSLDV</sequence>
<feature type="coiled-coil region" evidence="1">
    <location>
        <begin position="809"/>
        <end position="843"/>
    </location>
</feature>
<gene>
    <name evidence="4" type="ORF">TM35_000042450</name>
</gene>
<feature type="compositionally biased region" description="Polar residues" evidence="2">
    <location>
        <begin position="1"/>
        <end position="18"/>
    </location>
</feature>
<name>A0A1X0P5C1_9TRYP</name>
<dbReference type="GeneID" id="39982219"/>
<dbReference type="InterPro" id="IPR056614">
    <property type="entry name" value="FAZ1_cons"/>
</dbReference>
<feature type="coiled-coil region" evidence="1">
    <location>
        <begin position="1112"/>
        <end position="1139"/>
    </location>
</feature>
<dbReference type="RefSeq" id="XP_028886097.1">
    <property type="nucleotide sequence ID" value="XM_029022439.1"/>
</dbReference>
<evidence type="ECO:0000313" key="5">
    <source>
        <dbReference type="Proteomes" id="UP000192257"/>
    </source>
</evidence>
<organism evidence="4 5">
    <name type="scientific">Trypanosoma theileri</name>
    <dbReference type="NCBI Taxonomy" id="67003"/>
    <lineage>
        <taxon>Eukaryota</taxon>
        <taxon>Discoba</taxon>
        <taxon>Euglenozoa</taxon>
        <taxon>Kinetoplastea</taxon>
        <taxon>Metakinetoplastina</taxon>
        <taxon>Trypanosomatida</taxon>
        <taxon>Trypanosomatidae</taxon>
        <taxon>Trypanosoma</taxon>
    </lineage>
</organism>